<feature type="transmembrane region" description="Helical" evidence="5">
    <location>
        <begin position="121"/>
        <end position="141"/>
    </location>
</feature>
<evidence type="ECO:0000256" key="3">
    <source>
        <dbReference type="ARBA" id="ARBA00022989"/>
    </source>
</evidence>
<evidence type="ECO:0000256" key="1">
    <source>
        <dbReference type="ARBA" id="ARBA00004141"/>
    </source>
</evidence>
<dbReference type="AlphaFoldDB" id="A0A1H3PXP1"/>
<dbReference type="STRING" id="1137993.SAMN05660209_04507"/>
<feature type="domain" description="Integral membrane bound transporter" evidence="6">
    <location>
        <begin position="37"/>
        <end position="157"/>
    </location>
</feature>
<accession>A0A1H3PXP1</accession>
<evidence type="ECO:0000313" key="7">
    <source>
        <dbReference type="EMBL" id="SDZ05585.1"/>
    </source>
</evidence>
<evidence type="ECO:0000259" key="6">
    <source>
        <dbReference type="Pfam" id="PF13515"/>
    </source>
</evidence>
<dbReference type="RefSeq" id="WP_170856922.1">
    <property type="nucleotide sequence ID" value="NZ_FNOT01000018.1"/>
</dbReference>
<evidence type="ECO:0000313" key="8">
    <source>
        <dbReference type="Proteomes" id="UP000198921"/>
    </source>
</evidence>
<feature type="transmembrane region" description="Helical" evidence="5">
    <location>
        <begin position="21"/>
        <end position="41"/>
    </location>
</feature>
<name>A0A1H3PXP1_9ACTN</name>
<dbReference type="GO" id="GO:0016020">
    <property type="term" value="C:membrane"/>
    <property type="evidence" value="ECO:0007669"/>
    <property type="project" value="UniProtKB-SubCell"/>
</dbReference>
<evidence type="ECO:0000256" key="5">
    <source>
        <dbReference type="SAM" id="Phobius"/>
    </source>
</evidence>
<dbReference type="Pfam" id="PF13515">
    <property type="entry name" value="FUSC_2"/>
    <property type="match status" value="1"/>
</dbReference>
<feature type="transmembrane region" description="Helical" evidence="5">
    <location>
        <begin position="147"/>
        <end position="167"/>
    </location>
</feature>
<dbReference type="Proteomes" id="UP000198921">
    <property type="component" value="Unassembled WGS sequence"/>
</dbReference>
<sequence length="391" mass="41678">MLGAAARLRQRVRLTLVRRGRIPGLRTAKATLAVVAAYLLAEVLHLSEHPIVAPLMALLVVQLTLYKTLMHGLGRVGGVLAGVLVAVGVANVAGLTWWSLAAVVAGSLVIGRLLRLGPHLFEAPITAMLLLEVSAGGALALTRVTEALLGALVGIAVSVLVAPPLYLQPAGEAIGELAERMAHFARNFADGLRGPWSRSAADHWLTQARSVRDEVLRADLTVARVEESARLHPHARRSRDAQPQLRSTLTGLERCHLTLRTLARAVLDRTYFMPLTEQSSAYTAEQRAALADLLTTAAAAIDSVTPIATGIDPDAARLCVEAHLAELDDQRHRINTLLAVDAQTDQAAWKQHGALLASIDRLRVEIAAAARQPEKASPPLISATAHRPGPA</sequence>
<reference evidence="8" key="1">
    <citation type="submission" date="2016-10" db="EMBL/GenBank/DDBJ databases">
        <authorList>
            <person name="Varghese N."/>
            <person name="Submissions S."/>
        </authorList>
    </citation>
    <scope>NUCLEOTIDE SEQUENCE [LARGE SCALE GENOMIC DNA]</scope>
    <source>
        <strain evidence="8">DSM 45422</strain>
    </source>
</reference>
<comment type="subcellular location">
    <subcellularLocation>
        <location evidence="1">Membrane</location>
        <topology evidence="1">Multi-pass membrane protein</topology>
    </subcellularLocation>
</comment>
<organism evidence="7 8">
    <name type="scientific">Geodermatophilus africanus</name>
    <dbReference type="NCBI Taxonomy" id="1137993"/>
    <lineage>
        <taxon>Bacteria</taxon>
        <taxon>Bacillati</taxon>
        <taxon>Actinomycetota</taxon>
        <taxon>Actinomycetes</taxon>
        <taxon>Geodermatophilales</taxon>
        <taxon>Geodermatophilaceae</taxon>
        <taxon>Geodermatophilus</taxon>
    </lineage>
</organism>
<gene>
    <name evidence="7" type="ORF">SAMN05660209_04507</name>
</gene>
<evidence type="ECO:0000256" key="4">
    <source>
        <dbReference type="ARBA" id="ARBA00023136"/>
    </source>
</evidence>
<keyword evidence="8" id="KW-1185">Reference proteome</keyword>
<protein>
    <submittedName>
        <fullName evidence="7">Aromatic acid exporter family member 1</fullName>
    </submittedName>
</protein>
<proteinExistence type="predicted"/>
<keyword evidence="4 5" id="KW-0472">Membrane</keyword>
<dbReference type="InterPro" id="IPR049453">
    <property type="entry name" value="Memb_transporter_dom"/>
</dbReference>
<dbReference type="EMBL" id="FNOT01000018">
    <property type="protein sequence ID" value="SDZ05585.1"/>
    <property type="molecule type" value="Genomic_DNA"/>
</dbReference>
<feature type="transmembrane region" description="Helical" evidence="5">
    <location>
        <begin position="47"/>
        <end position="66"/>
    </location>
</feature>
<keyword evidence="3 5" id="KW-1133">Transmembrane helix</keyword>
<evidence type="ECO:0000256" key="2">
    <source>
        <dbReference type="ARBA" id="ARBA00022692"/>
    </source>
</evidence>
<feature type="transmembrane region" description="Helical" evidence="5">
    <location>
        <begin position="73"/>
        <end position="90"/>
    </location>
</feature>
<keyword evidence="2 5" id="KW-0812">Transmembrane</keyword>